<sequence>MPTALANASKSAKKAQKTNQKPEGNGSAKQPIEKQSPPPRPNISGYRTVEPTLHSLNRYNRQLKRKTSSAPLTEDE</sequence>
<feature type="compositionally biased region" description="Low complexity" evidence="1">
    <location>
        <begin position="1"/>
        <end position="10"/>
    </location>
</feature>
<organism evidence="2 3">
    <name type="scientific">Nephila pilipes</name>
    <name type="common">Giant wood spider</name>
    <name type="synonym">Nephila maculata</name>
    <dbReference type="NCBI Taxonomy" id="299642"/>
    <lineage>
        <taxon>Eukaryota</taxon>
        <taxon>Metazoa</taxon>
        <taxon>Ecdysozoa</taxon>
        <taxon>Arthropoda</taxon>
        <taxon>Chelicerata</taxon>
        <taxon>Arachnida</taxon>
        <taxon>Araneae</taxon>
        <taxon>Araneomorphae</taxon>
        <taxon>Entelegynae</taxon>
        <taxon>Araneoidea</taxon>
        <taxon>Nephilidae</taxon>
        <taxon>Nephila</taxon>
    </lineage>
</organism>
<dbReference type="EMBL" id="BMAW01069643">
    <property type="protein sequence ID" value="GFT69903.1"/>
    <property type="molecule type" value="Genomic_DNA"/>
</dbReference>
<gene>
    <name evidence="2" type="ORF">NPIL_233811</name>
</gene>
<proteinExistence type="predicted"/>
<evidence type="ECO:0000313" key="2">
    <source>
        <dbReference type="EMBL" id="GFT69903.1"/>
    </source>
</evidence>
<evidence type="ECO:0000313" key="3">
    <source>
        <dbReference type="Proteomes" id="UP000887013"/>
    </source>
</evidence>
<name>A0A8X6PGH3_NEPPI</name>
<dbReference type="Proteomes" id="UP000887013">
    <property type="component" value="Unassembled WGS sequence"/>
</dbReference>
<comment type="caution">
    <text evidence="2">The sequence shown here is derived from an EMBL/GenBank/DDBJ whole genome shotgun (WGS) entry which is preliminary data.</text>
</comment>
<dbReference type="AlphaFoldDB" id="A0A8X6PGH3"/>
<keyword evidence="3" id="KW-1185">Reference proteome</keyword>
<feature type="region of interest" description="Disordered" evidence="1">
    <location>
        <begin position="1"/>
        <end position="76"/>
    </location>
</feature>
<evidence type="ECO:0000256" key="1">
    <source>
        <dbReference type="SAM" id="MobiDB-lite"/>
    </source>
</evidence>
<protein>
    <submittedName>
        <fullName evidence="2">Uncharacterized protein</fullName>
    </submittedName>
</protein>
<accession>A0A8X6PGH3</accession>
<reference evidence="2" key="1">
    <citation type="submission" date="2020-08" db="EMBL/GenBank/DDBJ databases">
        <title>Multicomponent nature underlies the extraordinary mechanical properties of spider dragline silk.</title>
        <authorList>
            <person name="Kono N."/>
            <person name="Nakamura H."/>
            <person name="Mori M."/>
            <person name="Yoshida Y."/>
            <person name="Ohtoshi R."/>
            <person name="Malay A.D."/>
            <person name="Moran D.A.P."/>
            <person name="Tomita M."/>
            <person name="Numata K."/>
            <person name="Arakawa K."/>
        </authorList>
    </citation>
    <scope>NUCLEOTIDE SEQUENCE</scope>
</reference>